<proteinExistence type="predicted"/>
<gene>
    <name evidence="2" type="ORF">F2Q69_00013762</name>
</gene>
<comment type="caution">
    <text evidence="2">The sequence shown here is derived from an EMBL/GenBank/DDBJ whole genome shotgun (WGS) entry which is preliminary data.</text>
</comment>
<reference evidence="2" key="1">
    <citation type="submission" date="2019-12" db="EMBL/GenBank/DDBJ databases">
        <title>Genome sequencing and annotation of Brassica cretica.</title>
        <authorList>
            <person name="Studholme D.J."/>
            <person name="Sarris P."/>
        </authorList>
    </citation>
    <scope>NUCLEOTIDE SEQUENCE</scope>
    <source>
        <strain evidence="2">PFS-109/04</strain>
        <tissue evidence="2">Leaf</tissue>
    </source>
</reference>
<evidence type="ECO:0000313" key="2">
    <source>
        <dbReference type="EMBL" id="KAF3558834.1"/>
    </source>
</evidence>
<protein>
    <submittedName>
        <fullName evidence="2">Uncharacterized protein</fullName>
    </submittedName>
</protein>
<evidence type="ECO:0000256" key="1">
    <source>
        <dbReference type="SAM" id="MobiDB-lite"/>
    </source>
</evidence>
<accession>A0A8S9R0W6</accession>
<feature type="compositionally biased region" description="Basic and acidic residues" evidence="1">
    <location>
        <begin position="1"/>
        <end position="10"/>
    </location>
</feature>
<evidence type="ECO:0000313" key="3">
    <source>
        <dbReference type="Proteomes" id="UP000712600"/>
    </source>
</evidence>
<organism evidence="2 3">
    <name type="scientific">Brassica cretica</name>
    <name type="common">Mustard</name>
    <dbReference type="NCBI Taxonomy" id="69181"/>
    <lineage>
        <taxon>Eukaryota</taxon>
        <taxon>Viridiplantae</taxon>
        <taxon>Streptophyta</taxon>
        <taxon>Embryophyta</taxon>
        <taxon>Tracheophyta</taxon>
        <taxon>Spermatophyta</taxon>
        <taxon>Magnoliopsida</taxon>
        <taxon>eudicotyledons</taxon>
        <taxon>Gunneridae</taxon>
        <taxon>Pentapetalae</taxon>
        <taxon>rosids</taxon>
        <taxon>malvids</taxon>
        <taxon>Brassicales</taxon>
        <taxon>Brassicaceae</taxon>
        <taxon>Brassiceae</taxon>
        <taxon>Brassica</taxon>
    </lineage>
</organism>
<feature type="region of interest" description="Disordered" evidence="1">
    <location>
        <begin position="1"/>
        <end position="20"/>
    </location>
</feature>
<dbReference type="EMBL" id="QGKX02000996">
    <property type="protein sequence ID" value="KAF3558834.1"/>
    <property type="molecule type" value="Genomic_DNA"/>
</dbReference>
<dbReference type="AlphaFoldDB" id="A0A8S9R0W6"/>
<sequence length="222" mass="24817">MSGNTKEKIAVRNNAGKKTPAATAPMANAYANATVLEKIENLAATFRHRKCNETRSRFLFLSIKGNDKSYQTPDQASTQLGCYIATKLKPSSSQARSLRSDRARTLRGRSVATELQPSSVAMWRPSRHTARSLRSDRAQANYPLATWRFVRPKKGPPLRSLLNPHRNAFHFVSIGVSVEILRRKQVGLLLTCVHSLRSDLSDLHTLHSDLLGLRKVLLCVLF</sequence>
<dbReference type="Proteomes" id="UP000712600">
    <property type="component" value="Unassembled WGS sequence"/>
</dbReference>
<name>A0A8S9R0W6_BRACR</name>